<keyword evidence="4" id="KW-0378">Hydrolase</keyword>
<evidence type="ECO:0000259" key="9">
    <source>
        <dbReference type="Pfam" id="PF01435"/>
    </source>
</evidence>
<dbReference type="Proteomes" id="UP000642144">
    <property type="component" value="Unassembled WGS sequence"/>
</dbReference>
<dbReference type="PANTHER" id="PTHR22726">
    <property type="entry name" value="METALLOENDOPEPTIDASE OMA1"/>
    <property type="match status" value="1"/>
</dbReference>
<accession>A0ABW9W6G8</accession>
<evidence type="ECO:0000256" key="2">
    <source>
        <dbReference type="ARBA" id="ARBA00022670"/>
    </source>
</evidence>
<evidence type="ECO:0000256" key="8">
    <source>
        <dbReference type="SAM" id="SignalP"/>
    </source>
</evidence>
<feature type="domain" description="Peptidase M48" evidence="9">
    <location>
        <begin position="77"/>
        <end position="228"/>
    </location>
</feature>
<gene>
    <name evidence="10" type="ORF">GTP69_24510</name>
</gene>
<dbReference type="InterPro" id="IPR051156">
    <property type="entry name" value="Mito/Outer_Membr_Metalloprot"/>
</dbReference>
<feature type="region of interest" description="Disordered" evidence="7">
    <location>
        <begin position="458"/>
        <end position="496"/>
    </location>
</feature>
<dbReference type="InterPro" id="IPR001915">
    <property type="entry name" value="Peptidase_M48"/>
</dbReference>
<dbReference type="RefSeq" id="WP_161057326.1">
    <property type="nucleotide sequence ID" value="NZ_WWCT01000024.1"/>
</dbReference>
<reference evidence="10 11" key="1">
    <citation type="submission" date="2019-12" db="EMBL/GenBank/DDBJ databases">
        <title>Novel species isolated from a subtropical stream in China.</title>
        <authorList>
            <person name="Lu H."/>
        </authorList>
    </citation>
    <scope>NUCLEOTIDE SEQUENCE [LARGE SCALE GENOMIC DNA]</scope>
    <source>
        <strain evidence="10 11">CY42W</strain>
    </source>
</reference>
<keyword evidence="8" id="KW-0732">Signal</keyword>
<evidence type="ECO:0000256" key="1">
    <source>
        <dbReference type="ARBA" id="ARBA00001947"/>
    </source>
</evidence>
<evidence type="ECO:0000313" key="11">
    <source>
        <dbReference type="Proteomes" id="UP000642144"/>
    </source>
</evidence>
<feature type="compositionally biased region" description="Basic and acidic residues" evidence="7">
    <location>
        <begin position="486"/>
        <end position="496"/>
    </location>
</feature>
<keyword evidence="11" id="KW-1185">Reference proteome</keyword>
<evidence type="ECO:0000256" key="7">
    <source>
        <dbReference type="SAM" id="MobiDB-lite"/>
    </source>
</evidence>
<protein>
    <submittedName>
        <fullName evidence="10">M48 family metalloprotease</fullName>
    </submittedName>
</protein>
<feature type="compositionally biased region" description="Low complexity" evidence="7">
    <location>
        <begin position="256"/>
        <end position="266"/>
    </location>
</feature>
<feature type="signal peptide" evidence="8">
    <location>
        <begin position="1"/>
        <end position="25"/>
    </location>
</feature>
<evidence type="ECO:0000256" key="4">
    <source>
        <dbReference type="ARBA" id="ARBA00022801"/>
    </source>
</evidence>
<evidence type="ECO:0000256" key="5">
    <source>
        <dbReference type="ARBA" id="ARBA00022833"/>
    </source>
</evidence>
<proteinExistence type="predicted"/>
<dbReference type="PANTHER" id="PTHR22726:SF1">
    <property type="entry name" value="METALLOENDOPEPTIDASE OMA1, MITOCHONDRIAL"/>
    <property type="match status" value="1"/>
</dbReference>
<evidence type="ECO:0000256" key="6">
    <source>
        <dbReference type="ARBA" id="ARBA00023049"/>
    </source>
</evidence>
<name>A0ABW9W6G8_9BURK</name>
<feature type="chain" id="PRO_5046245875" evidence="8">
    <location>
        <begin position="26"/>
        <end position="496"/>
    </location>
</feature>
<dbReference type="Pfam" id="PF01435">
    <property type="entry name" value="Peptidase_M48"/>
    <property type="match status" value="1"/>
</dbReference>
<organism evidence="10 11">
    <name type="scientific">Duganella levis</name>
    <dbReference type="NCBI Taxonomy" id="2692169"/>
    <lineage>
        <taxon>Bacteria</taxon>
        <taxon>Pseudomonadati</taxon>
        <taxon>Pseudomonadota</taxon>
        <taxon>Betaproteobacteria</taxon>
        <taxon>Burkholderiales</taxon>
        <taxon>Oxalobacteraceae</taxon>
        <taxon>Telluria group</taxon>
        <taxon>Duganella</taxon>
    </lineage>
</organism>
<keyword evidence="3" id="KW-0479">Metal-binding</keyword>
<dbReference type="GO" id="GO:0008237">
    <property type="term" value="F:metallopeptidase activity"/>
    <property type="evidence" value="ECO:0007669"/>
    <property type="project" value="UniProtKB-KW"/>
</dbReference>
<dbReference type="Gene3D" id="3.30.2010.10">
    <property type="entry name" value="Metalloproteases ('zincins'), catalytic domain"/>
    <property type="match status" value="1"/>
</dbReference>
<feature type="region of interest" description="Disordered" evidence="7">
    <location>
        <begin position="256"/>
        <end position="276"/>
    </location>
</feature>
<keyword evidence="2" id="KW-0645">Protease</keyword>
<sequence length="496" mass="54101">MKRRWRTLFAVLTAALLASAGMARAADKDEPPIPPVNAIGELPPVPPHQWSDLAVDLNDNRTAGNGLVSAPVLSKYLNQLYANIKTAAGVADWPGAVYISSDTTLNAHASASGNIYLHMGLIRSVESEDEIYGVMAHEFAHVYLNHQAAYEAHQVAANAAFGVKAALLGIFGKKLPGASAGWSAFDSVSLVDGVMHESLLPVWQREVEEQADMFAATLTLRERYSYPVGFKTFLERLAAVEQRQLDSQPFAAGAPASAPAVAATPEAQRKTHASAREREEVLTAKMLPLMPRPRPAARKASWQAVLKDKETAEVLAHYAMLADIGKLQAAGRHADAVKLAEKAASGATAGDASMVMMLQDAMRQAGAGMDQQRAVLLRNRTWPERAWSAQYQAAALVPPEQVGFAKEFLQEQYAHFGEAPRTWPDMVGFYFRNGDSISQLAMLAKCTTDARFRAACADRGKTDAQRQQDAAQQLARQQQQQNNLEQKIKEKFKLKQ</sequence>
<feature type="compositionally biased region" description="Low complexity" evidence="7">
    <location>
        <begin position="467"/>
        <end position="484"/>
    </location>
</feature>
<keyword evidence="5" id="KW-0862">Zinc</keyword>
<comment type="caution">
    <text evidence="10">The sequence shown here is derived from an EMBL/GenBank/DDBJ whole genome shotgun (WGS) entry which is preliminary data.</text>
</comment>
<dbReference type="EMBL" id="WWCT01000024">
    <property type="protein sequence ID" value="MYN29568.1"/>
    <property type="molecule type" value="Genomic_DNA"/>
</dbReference>
<keyword evidence="6 10" id="KW-0482">Metalloprotease</keyword>
<evidence type="ECO:0000313" key="10">
    <source>
        <dbReference type="EMBL" id="MYN29568.1"/>
    </source>
</evidence>
<comment type="cofactor">
    <cofactor evidence="1">
        <name>Zn(2+)</name>
        <dbReference type="ChEBI" id="CHEBI:29105"/>
    </cofactor>
</comment>
<evidence type="ECO:0000256" key="3">
    <source>
        <dbReference type="ARBA" id="ARBA00022723"/>
    </source>
</evidence>